<dbReference type="Pfam" id="PF03401">
    <property type="entry name" value="TctC"/>
    <property type="match status" value="1"/>
</dbReference>
<dbReference type="KEGG" id="boz:DBV39_14645"/>
<dbReference type="PANTHER" id="PTHR42928:SF5">
    <property type="entry name" value="BLR1237 PROTEIN"/>
    <property type="match status" value="1"/>
</dbReference>
<dbReference type="InterPro" id="IPR005064">
    <property type="entry name" value="BUG"/>
</dbReference>
<proteinExistence type="inferred from homology"/>
<evidence type="ECO:0000313" key="3">
    <source>
        <dbReference type="Proteomes" id="UP000244571"/>
    </source>
</evidence>
<organism evidence="2 3">
    <name type="scientific">Orrella marina</name>
    <dbReference type="NCBI Taxonomy" id="2163011"/>
    <lineage>
        <taxon>Bacteria</taxon>
        <taxon>Pseudomonadati</taxon>
        <taxon>Pseudomonadota</taxon>
        <taxon>Betaproteobacteria</taxon>
        <taxon>Burkholderiales</taxon>
        <taxon>Alcaligenaceae</taxon>
        <taxon>Orrella</taxon>
    </lineage>
</organism>
<gene>
    <name evidence="2" type="ORF">DBV39_14645</name>
</gene>
<sequence>MCSAAQRNGANFSTQSILGYAIASDEPSPVLPDVPTIGEMGYPGINASTWNMVFTPANTSMPIVNKLNQAINEVLQEPETIERLKSLAINLSTESTVDESSAFLESEIQRWADIARTTGIKPNS</sequence>
<dbReference type="AlphaFoldDB" id="A0A2R4XLU0"/>
<evidence type="ECO:0000256" key="1">
    <source>
        <dbReference type="ARBA" id="ARBA00006987"/>
    </source>
</evidence>
<protein>
    <submittedName>
        <fullName evidence="2">Uncharacterized protein</fullName>
    </submittedName>
</protein>
<dbReference type="Proteomes" id="UP000244571">
    <property type="component" value="Chromosome"/>
</dbReference>
<reference evidence="2 3" key="1">
    <citation type="submission" date="2018-04" db="EMBL/GenBank/DDBJ databases">
        <title>Bordetella sp. HZ20 isolated from seawater.</title>
        <authorList>
            <person name="Sun C."/>
        </authorList>
    </citation>
    <scope>NUCLEOTIDE SEQUENCE [LARGE SCALE GENOMIC DNA]</scope>
    <source>
        <strain evidence="2 3">HZ20</strain>
    </source>
</reference>
<dbReference type="Gene3D" id="3.40.190.10">
    <property type="entry name" value="Periplasmic binding protein-like II"/>
    <property type="match status" value="1"/>
</dbReference>
<evidence type="ECO:0000313" key="2">
    <source>
        <dbReference type="EMBL" id="AWB34755.1"/>
    </source>
</evidence>
<comment type="similarity">
    <text evidence="1">Belongs to the UPF0065 (bug) family.</text>
</comment>
<accession>A0A2R4XLU0</accession>
<dbReference type="Gene3D" id="3.40.190.150">
    <property type="entry name" value="Bordetella uptake gene, domain 1"/>
    <property type="match status" value="1"/>
</dbReference>
<dbReference type="InterPro" id="IPR042100">
    <property type="entry name" value="Bug_dom1"/>
</dbReference>
<dbReference type="EMBL" id="CP028901">
    <property type="protein sequence ID" value="AWB34755.1"/>
    <property type="molecule type" value="Genomic_DNA"/>
</dbReference>
<dbReference type="PANTHER" id="PTHR42928">
    <property type="entry name" value="TRICARBOXYLATE-BINDING PROTEIN"/>
    <property type="match status" value="1"/>
</dbReference>
<keyword evidence="3" id="KW-1185">Reference proteome</keyword>
<name>A0A2R4XLU0_9BURK</name>